<evidence type="ECO:0000259" key="2">
    <source>
        <dbReference type="Pfam" id="PF24872"/>
    </source>
</evidence>
<dbReference type="InterPro" id="IPR056756">
    <property type="entry name" value="DUF2110_central"/>
</dbReference>
<organism evidence="4">
    <name type="scientific">Candidatus Heimdallarchaeum aukensis</name>
    <dbReference type="NCBI Taxonomy" id="2876573"/>
    <lineage>
        <taxon>Archaea</taxon>
        <taxon>Promethearchaeati</taxon>
        <taxon>Candidatus Heimdallarchaeota</taxon>
        <taxon>Candidatus Heimdallarchaeia (ex Rinke et al. 2021) (nom. nud.)</taxon>
        <taxon>Candidatus Heimdallarchaeales</taxon>
        <taxon>Candidatus Heimdallarchaeaceae</taxon>
        <taxon>Candidatus Heimdallarchaeum</taxon>
    </lineage>
</organism>
<feature type="domain" description="DUF2110" evidence="3">
    <location>
        <begin position="181"/>
        <end position="245"/>
    </location>
</feature>
<proteinExistence type="predicted"/>
<dbReference type="Pfam" id="PF24872">
    <property type="entry name" value="DUF2110_N"/>
    <property type="match status" value="1"/>
</dbReference>
<name>A0A9Y1FKR2_9ARCH</name>
<evidence type="ECO:0000259" key="3">
    <source>
        <dbReference type="Pfam" id="PF24873"/>
    </source>
</evidence>
<dbReference type="Pfam" id="PF09883">
    <property type="entry name" value="DUF2110"/>
    <property type="match status" value="1"/>
</dbReference>
<accession>A0A9Y1FKR2</accession>
<evidence type="ECO:0000313" key="4">
    <source>
        <dbReference type="EMBL" id="UJG39808.1"/>
    </source>
</evidence>
<dbReference type="EMBL" id="CP084166">
    <property type="protein sequence ID" value="UJG39808.1"/>
    <property type="molecule type" value="Genomic_DNA"/>
</dbReference>
<feature type="domain" description="DUF2110" evidence="1">
    <location>
        <begin position="79"/>
        <end position="172"/>
    </location>
</feature>
<dbReference type="InterPro" id="IPR056757">
    <property type="entry name" value="DUF2110_C"/>
</dbReference>
<protein>
    <submittedName>
        <fullName evidence="4">DUF2110 family protein</fullName>
    </submittedName>
</protein>
<feature type="domain" description="DUF2110" evidence="2">
    <location>
        <begin position="4"/>
        <end position="70"/>
    </location>
</feature>
<evidence type="ECO:0000259" key="1">
    <source>
        <dbReference type="Pfam" id="PF09883"/>
    </source>
</evidence>
<gene>
    <name evidence="4" type="ORF">K9W45_08055</name>
</gene>
<dbReference type="AlphaFoldDB" id="A0A9Y1FKR2"/>
<sequence length="259" mass="30249">MKKIRTLIKLYNVPEENLKKSIEFILKNEFRELDIRIRKIVFSTENLAEIHIDGEDEEIVANFIHNQYGAEYNISEIIENKSYFGRIRKTDSVNFGLFVDIGAYMGEKKIDALYPLYEVRKQLVENRKIPLKKIIHSFGFIENLPLMFEVTEKQVIGRKLRVKLTKESLEWLLKPFKEENEALIITGATTKMIKDSLKKTNHSQDIEVIERIGFLEHRLICKKNTRAEGIIPEIGYLLKEAKIAVQSPKRLKQLLSTSK</sequence>
<dbReference type="Proteomes" id="UP001201020">
    <property type="component" value="Chromosome"/>
</dbReference>
<dbReference type="Pfam" id="PF24873">
    <property type="entry name" value="DUF2110_C"/>
    <property type="match status" value="1"/>
</dbReference>
<reference evidence="4" key="1">
    <citation type="journal article" date="2022" name="Nat. Microbiol.">
        <title>Unique mobile elements and scalable gene flow at the prokaryote-eukaryote boundary revealed by circularized Asgard archaea genomes.</title>
        <authorList>
            <person name="Wu F."/>
            <person name="Speth D.R."/>
            <person name="Philosof A."/>
            <person name="Cremiere A."/>
            <person name="Narayanan A."/>
            <person name="Barco R.A."/>
            <person name="Connon S.A."/>
            <person name="Amend J.P."/>
            <person name="Antoshechkin I.A."/>
            <person name="Orphan V.J."/>
        </authorList>
    </citation>
    <scope>NUCLEOTIDE SEQUENCE</scope>
    <source>
        <strain evidence="4">PM71</strain>
    </source>
</reference>
<dbReference type="InterPro" id="IPR056758">
    <property type="entry name" value="DUF2110_N"/>
</dbReference>